<accession>A0A6A3P1B7</accession>
<protein>
    <submittedName>
        <fullName evidence="2">Uncharacterized protein</fullName>
    </submittedName>
</protein>
<proteinExistence type="predicted"/>
<dbReference type="Proteomes" id="UP000435112">
    <property type="component" value="Unassembled WGS sequence"/>
</dbReference>
<sequence>MLCSRLLSAVTKSALAPASRLSAVARQPATAAVAGARSVPSPISWFAAEETPIAMELLNRNARRPKKANHGKRPCSHHRRRQKRLGAKKA</sequence>
<reference evidence="2 3" key="1">
    <citation type="submission" date="2018-09" db="EMBL/GenBank/DDBJ databases">
        <title>Genomic investigation of the strawberry pathogen Phytophthora fragariae indicates pathogenicity is determined by transcriptional variation in three key races.</title>
        <authorList>
            <person name="Adams T.M."/>
            <person name="Armitage A.D."/>
            <person name="Sobczyk M.K."/>
            <person name="Bates H.J."/>
            <person name="Dunwell J.M."/>
            <person name="Nellist C.F."/>
            <person name="Harrison R.J."/>
        </authorList>
    </citation>
    <scope>NUCLEOTIDE SEQUENCE [LARGE SCALE GENOMIC DNA]</scope>
    <source>
        <strain evidence="2 3">SCRP324</strain>
    </source>
</reference>
<evidence type="ECO:0000313" key="2">
    <source>
        <dbReference type="EMBL" id="KAE9049147.1"/>
    </source>
</evidence>
<dbReference type="EMBL" id="QXFU01000001">
    <property type="protein sequence ID" value="KAE9049147.1"/>
    <property type="molecule type" value="Genomic_DNA"/>
</dbReference>
<feature type="compositionally biased region" description="Basic residues" evidence="1">
    <location>
        <begin position="61"/>
        <end position="90"/>
    </location>
</feature>
<name>A0A6A3P1B7_9STRA</name>
<organism evidence="2 3">
    <name type="scientific">Phytophthora rubi</name>
    <dbReference type="NCBI Taxonomy" id="129364"/>
    <lineage>
        <taxon>Eukaryota</taxon>
        <taxon>Sar</taxon>
        <taxon>Stramenopiles</taxon>
        <taxon>Oomycota</taxon>
        <taxon>Peronosporomycetes</taxon>
        <taxon>Peronosporales</taxon>
        <taxon>Peronosporaceae</taxon>
        <taxon>Phytophthora</taxon>
    </lineage>
</organism>
<dbReference type="AlphaFoldDB" id="A0A6A3P1B7"/>
<evidence type="ECO:0000256" key="1">
    <source>
        <dbReference type="SAM" id="MobiDB-lite"/>
    </source>
</evidence>
<comment type="caution">
    <text evidence="2">The sequence shown here is derived from an EMBL/GenBank/DDBJ whole genome shotgun (WGS) entry which is preliminary data.</text>
</comment>
<evidence type="ECO:0000313" key="3">
    <source>
        <dbReference type="Proteomes" id="UP000435112"/>
    </source>
</evidence>
<feature type="region of interest" description="Disordered" evidence="1">
    <location>
        <begin position="60"/>
        <end position="90"/>
    </location>
</feature>
<gene>
    <name evidence="2" type="ORF">PR002_g4</name>
</gene>
<dbReference type="OrthoDB" id="115369at2759"/>